<protein>
    <submittedName>
        <fullName evidence="4">Transmembrane protein</fullName>
    </submittedName>
</protein>
<feature type="signal peptide" evidence="1">
    <location>
        <begin position="1"/>
        <end position="22"/>
    </location>
</feature>
<evidence type="ECO:0000313" key="5">
    <source>
        <dbReference type="WormBase" id="SRAE_X000225300"/>
    </source>
</evidence>
<reference evidence="2" key="1">
    <citation type="submission" date="2014-09" db="EMBL/GenBank/DDBJ databases">
        <authorList>
            <person name="Aslett A.Martin."/>
        </authorList>
    </citation>
    <scope>NUCLEOTIDE SEQUENCE</scope>
    <source>
        <strain evidence="2">ED321 Heterogonic</strain>
    </source>
</reference>
<reference evidence="3" key="2">
    <citation type="submission" date="2014-09" db="EMBL/GenBank/DDBJ databases">
        <authorList>
            <person name="Martin A.A."/>
        </authorList>
    </citation>
    <scope>NUCLEOTIDE SEQUENCE</scope>
    <source>
        <strain evidence="3">ED321</strain>
    </source>
</reference>
<dbReference type="EMBL" id="LN609399">
    <property type="protein sequence ID" value="CEF60515.2"/>
    <property type="molecule type" value="Genomic_DNA"/>
</dbReference>
<accession>A0A090KSN1</accession>
<feature type="chain" id="PRO_5015030071" evidence="1">
    <location>
        <begin position="23"/>
        <end position="137"/>
    </location>
</feature>
<evidence type="ECO:0000256" key="1">
    <source>
        <dbReference type="SAM" id="SignalP"/>
    </source>
</evidence>
<gene>
    <name evidence="2 4 5" type="ORF">SRAE_X000225300</name>
</gene>
<organism evidence="2">
    <name type="scientific">Strongyloides ratti</name>
    <name type="common">Parasitic roundworm</name>
    <dbReference type="NCBI Taxonomy" id="34506"/>
    <lineage>
        <taxon>Eukaryota</taxon>
        <taxon>Metazoa</taxon>
        <taxon>Ecdysozoa</taxon>
        <taxon>Nematoda</taxon>
        <taxon>Chromadorea</taxon>
        <taxon>Rhabditida</taxon>
        <taxon>Tylenchina</taxon>
        <taxon>Panagrolaimomorpha</taxon>
        <taxon>Strongyloidoidea</taxon>
        <taxon>Strongyloididae</taxon>
        <taxon>Strongyloides</taxon>
    </lineage>
</organism>
<dbReference type="RefSeq" id="XP_024499724.1">
    <property type="nucleotide sequence ID" value="XM_024645442.1"/>
</dbReference>
<dbReference type="AlphaFoldDB" id="A0A090KSN1"/>
<dbReference type="GeneID" id="36385328"/>
<evidence type="ECO:0000313" key="4">
    <source>
        <dbReference type="WBParaSite" id="SRAE_X000225300.1"/>
    </source>
</evidence>
<dbReference type="WormBase" id="SRAE_X000225300">
    <property type="protein sequence ID" value="SRP11346"/>
    <property type="gene ID" value="WBGene00267834"/>
</dbReference>
<sequence length="137" mass="16566">MKIIKFYFFILFFTSLLFVSKGHFTTCTGVTNNFACYLNISPLEKAYQHDVFKTLKSVERMLFNLYIKLAYRDIKYLYMLNSVLKFSLTQEQVMQSIHFQQLFNLKLVKIYNHFFKHRMVNQILLLNMFQIVFKVQN</sequence>
<keyword evidence="3" id="KW-1185">Reference proteome</keyword>
<dbReference type="CTD" id="36385328"/>
<reference evidence="4" key="3">
    <citation type="submission" date="2020-12" db="UniProtKB">
        <authorList>
            <consortium name="WormBaseParasite"/>
        </authorList>
    </citation>
    <scope>IDENTIFICATION</scope>
</reference>
<name>A0A090KSN1_STRRB</name>
<dbReference type="Proteomes" id="UP000035682">
    <property type="component" value="Unplaced"/>
</dbReference>
<dbReference type="WBParaSite" id="SRAE_X000225300.1">
    <property type="protein sequence ID" value="SRAE_X000225300.1"/>
    <property type="gene ID" value="WBGene00267834"/>
</dbReference>
<proteinExistence type="predicted"/>
<evidence type="ECO:0000313" key="2">
    <source>
        <dbReference type="EMBL" id="CEF60515.2"/>
    </source>
</evidence>
<keyword evidence="1" id="KW-0732">Signal</keyword>
<evidence type="ECO:0000313" key="3">
    <source>
        <dbReference type="Proteomes" id="UP000035682"/>
    </source>
</evidence>